<reference evidence="1 2" key="2">
    <citation type="journal article" date="2022" name="Mol. Ecol. Resour.">
        <title>The genomes of chicory, endive, great burdock and yacon provide insights into Asteraceae paleo-polyploidization history and plant inulin production.</title>
        <authorList>
            <person name="Fan W."/>
            <person name="Wang S."/>
            <person name="Wang H."/>
            <person name="Wang A."/>
            <person name="Jiang F."/>
            <person name="Liu H."/>
            <person name="Zhao H."/>
            <person name="Xu D."/>
            <person name="Zhang Y."/>
        </authorList>
    </citation>
    <scope>NUCLEOTIDE SEQUENCE [LARGE SCALE GENOMIC DNA]</scope>
    <source>
        <strain evidence="2">cv. Punajuju</strain>
        <tissue evidence="1">Leaves</tissue>
    </source>
</reference>
<dbReference type="Proteomes" id="UP001055811">
    <property type="component" value="Linkage Group LG07"/>
</dbReference>
<gene>
    <name evidence="1" type="ORF">L2E82_39570</name>
</gene>
<keyword evidence="2" id="KW-1185">Reference proteome</keyword>
<reference evidence="2" key="1">
    <citation type="journal article" date="2022" name="Mol. Ecol. Resour.">
        <title>The genomes of chicory, endive, great burdock and yacon provide insights into Asteraceae palaeo-polyploidization history and plant inulin production.</title>
        <authorList>
            <person name="Fan W."/>
            <person name="Wang S."/>
            <person name="Wang H."/>
            <person name="Wang A."/>
            <person name="Jiang F."/>
            <person name="Liu H."/>
            <person name="Zhao H."/>
            <person name="Xu D."/>
            <person name="Zhang Y."/>
        </authorList>
    </citation>
    <scope>NUCLEOTIDE SEQUENCE [LARGE SCALE GENOMIC DNA]</scope>
    <source>
        <strain evidence="2">cv. Punajuju</strain>
    </source>
</reference>
<proteinExistence type="predicted"/>
<name>A0ACB9AIF0_CICIN</name>
<comment type="caution">
    <text evidence="1">The sequence shown here is derived from an EMBL/GenBank/DDBJ whole genome shotgun (WGS) entry which is preliminary data.</text>
</comment>
<evidence type="ECO:0000313" key="1">
    <source>
        <dbReference type="EMBL" id="KAI3709804.1"/>
    </source>
</evidence>
<evidence type="ECO:0000313" key="2">
    <source>
        <dbReference type="Proteomes" id="UP001055811"/>
    </source>
</evidence>
<accession>A0ACB9AIF0</accession>
<protein>
    <submittedName>
        <fullName evidence="1">Uncharacterized protein</fullName>
    </submittedName>
</protein>
<sequence length="217" mass="24493">MCATRVRVSQQETEGLDETPEYGSRAVHSGCDDRRQSGRTTFGPILADTNHVSPILVQLKLTDTSICITGSGSIAFMQMSEQQVTYIIMTEQQVHAWSMDANQYVADEDENTYSCRVSGSLLLEEIVISCGIEVVYAILNAAKQRLDESQQQRVKGSAEWWRIVLEHFHCVLMLIFLWSTRKVSIEEGDSGDREFGPCCRAHMEIFSRGEHVNIHCQ</sequence>
<dbReference type="EMBL" id="CM042015">
    <property type="protein sequence ID" value="KAI3709804.1"/>
    <property type="molecule type" value="Genomic_DNA"/>
</dbReference>
<organism evidence="1 2">
    <name type="scientific">Cichorium intybus</name>
    <name type="common">Chicory</name>
    <dbReference type="NCBI Taxonomy" id="13427"/>
    <lineage>
        <taxon>Eukaryota</taxon>
        <taxon>Viridiplantae</taxon>
        <taxon>Streptophyta</taxon>
        <taxon>Embryophyta</taxon>
        <taxon>Tracheophyta</taxon>
        <taxon>Spermatophyta</taxon>
        <taxon>Magnoliopsida</taxon>
        <taxon>eudicotyledons</taxon>
        <taxon>Gunneridae</taxon>
        <taxon>Pentapetalae</taxon>
        <taxon>asterids</taxon>
        <taxon>campanulids</taxon>
        <taxon>Asterales</taxon>
        <taxon>Asteraceae</taxon>
        <taxon>Cichorioideae</taxon>
        <taxon>Cichorieae</taxon>
        <taxon>Cichoriinae</taxon>
        <taxon>Cichorium</taxon>
    </lineage>
</organism>